<reference evidence="2 3" key="1">
    <citation type="submission" date="2019-03" db="EMBL/GenBank/DDBJ databases">
        <title>The genome sequence of Nitrosococcus wardiae strain D1FHST reveals the archetypal metabolic capacity of ammonia-oxidizing Gammaproteobacteria.</title>
        <authorList>
            <person name="Wang L."/>
            <person name="Lim C.K."/>
            <person name="Hanson T.E."/>
            <person name="Dang H."/>
            <person name="Klotz M.G."/>
        </authorList>
    </citation>
    <scope>NUCLEOTIDE SEQUENCE [LARGE SCALE GENOMIC DNA]</scope>
    <source>
        <strain evidence="2 3">D1FHS</strain>
    </source>
</reference>
<evidence type="ECO:0000259" key="1">
    <source>
        <dbReference type="Pfam" id="PF01609"/>
    </source>
</evidence>
<dbReference type="GO" id="GO:0003677">
    <property type="term" value="F:DNA binding"/>
    <property type="evidence" value="ECO:0007669"/>
    <property type="project" value="InterPro"/>
</dbReference>
<evidence type="ECO:0000313" key="2">
    <source>
        <dbReference type="EMBL" id="QBQ56460.1"/>
    </source>
</evidence>
<feature type="domain" description="Transposase IS4-like" evidence="1">
    <location>
        <begin position="137"/>
        <end position="311"/>
    </location>
</feature>
<organism evidence="2 3">
    <name type="scientific">Nitrosococcus wardiae</name>
    <dbReference type="NCBI Taxonomy" id="1814290"/>
    <lineage>
        <taxon>Bacteria</taxon>
        <taxon>Pseudomonadati</taxon>
        <taxon>Pseudomonadota</taxon>
        <taxon>Gammaproteobacteria</taxon>
        <taxon>Chromatiales</taxon>
        <taxon>Chromatiaceae</taxon>
        <taxon>Nitrosococcus</taxon>
    </lineage>
</organism>
<dbReference type="OrthoDB" id="151236at2"/>
<name>A0A4P7C3W5_9GAMM</name>
<dbReference type="AlphaFoldDB" id="A0A4P7C3W5"/>
<dbReference type="GO" id="GO:0006313">
    <property type="term" value="P:DNA transposition"/>
    <property type="evidence" value="ECO:0007669"/>
    <property type="project" value="InterPro"/>
</dbReference>
<dbReference type="Pfam" id="PF01609">
    <property type="entry name" value="DDE_Tnp_1"/>
    <property type="match status" value="1"/>
</dbReference>
<dbReference type="EMBL" id="CP038033">
    <property type="protein sequence ID" value="QBQ56460.1"/>
    <property type="molecule type" value="Genomic_DNA"/>
</dbReference>
<dbReference type="Proteomes" id="UP000294325">
    <property type="component" value="Chromosome"/>
</dbReference>
<sequence>MKVLLTTWMCLRGKATFRNLSRYSQLNEKTYARWFRRPFDFVEFNRLCLADLLAQRTRLIAVMDCSFSEKSGRHTYGLDKFYNSTHDRAQKGLEISTLAFVDVEYATAYSFSTRQTPPPEHPDETRVDGYLQHLREDRHALPDTIDYLVTDGYYSKKKFTDGVVDIGLHQIGKLRHDANLRYLYQGPQKPRGRRRQYDGKVQFDDLSRLKWVREMEGVYIYTTVVHSVGLKRTIRITYLLKPDGHRLQTALLFSTDTELSAEQMYRYYKARFQIEFLFRDAKQFTGLSDCQARSKEALHFHFNAAMTVLNLLKLEDRQQASNSQGHVISIMSWKIRKFNAHLLQRFSEKLGLDFSLIKSHPAYETLQNYGATAA</sequence>
<dbReference type="SUPFAM" id="SSF53098">
    <property type="entry name" value="Ribonuclease H-like"/>
    <property type="match status" value="1"/>
</dbReference>
<dbReference type="InterPro" id="IPR002559">
    <property type="entry name" value="Transposase_11"/>
</dbReference>
<protein>
    <submittedName>
        <fullName evidence="2">IS4 family transposase</fullName>
    </submittedName>
</protein>
<gene>
    <name evidence="2" type="ORF">E3U44_05625</name>
</gene>
<keyword evidence="3" id="KW-1185">Reference proteome</keyword>
<proteinExistence type="predicted"/>
<dbReference type="InterPro" id="IPR012337">
    <property type="entry name" value="RNaseH-like_sf"/>
</dbReference>
<dbReference type="KEGG" id="nwr:E3U44_05625"/>
<evidence type="ECO:0000313" key="3">
    <source>
        <dbReference type="Proteomes" id="UP000294325"/>
    </source>
</evidence>
<accession>A0A4P7C3W5</accession>
<dbReference type="GO" id="GO:0004803">
    <property type="term" value="F:transposase activity"/>
    <property type="evidence" value="ECO:0007669"/>
    <property type="project" value="InterPro"/>
</dbReference>